<gene>
    <name evidence="1" type="ORF">EZV62_028238</name>
</gene>
<evidence type="ECO:0008006" key="3">
    <source>
        <dbReference type="Google" id="ProtNLM"/>
    </source>
</evidence>
<proteinExistence type="predicted"/>
<protein>
    <recommendedName>
        <fullName evidence="3">Serine-threonine/tyrosine-protein kinase catalytic domain-containing protein</fullName>
    </recommendedName>
</protein>
<dbReference type="EMBL" id="VAHF01000262">
    <property type="protein sequence ID" value="TXG46260.1"/>
    <property type="molecule type" value="Genomic_DNA"/>
</dbReference>
<evidence type="ECO:0000313" key="2">
    <source>
        <dbReference type="Proteomes" id="UP000323000"/>
    </source>
</evidence>
<name>A0A5C7GNZ0_9ROSI</name>
<dbReference type="AlphaFoldDB" id="A0A5C7GNZ0"/>
<comment type="caution">
    <text evidence="1">The sequence shown here is derived from an EMBL/GenBank/DDBJ whole genome shotgun (WGS) entry which is preliminary data.</text>
</comment>
<reference evidence="2" key="1">
    <citation type="journal article" date="2019" name="Gigascience">
        <title>De novo genome assembly of the endangered Acer yangbiense, a plant species with extremely small populations endemic to Yunnan Province, China.</title>
        <authorList>
            <person name="Yang J."/>
            <person name="Wariss H.M."/>
            <person name="Tao L."/>
            <person name="Zhang R."/>
            <person name="Yun Q."/>
            <person name="Hollingsworth P."/>
            <person name="Dao Z."/>
            <person name="Luo G."/>
            <person name="Guo H."/>
            <person name="Ma Y."/>
            <person name="Sun W."/>
        </authorList>
    </citation>
    <scope>NUCLEOTIDE SEQUENCE [LARGE SCALE GENOMIC DNA]</scope>
    <source>
        <strain evidence="2">cv. Malutang</strain>
    </source>
</reference>
<evidence type="ECO:0000313" key="1">
    <source>
        <dbReference type="EMBL" id="TXG46260.1"/>
    </source>
</evidence>
<organism evidence="1 2">
    <name type="scientific">Acer yangbiense</name>
    <dbReference type="NCBI Taxonomy" id="1000413"/>
    <lineage>
        <taxon>Eukaryota</taxon>
        <taxon>Viridiplantae</taxon>
        <taxon>Streptophyta</taxon>
        <taxon>Embryophyta</taxon>
        <taxon>Tracheophyta</taxon>
        <taxon>Spermatophyta</taxon>
        <taxon>Magnoliopsida</taxon>
        <taxon>eudicotyledons</taxon>
        <taxon>Gunneridae</taxon>
        <taxon>Pentapetalae</taxon>
        <taxon>rosids</taxon>
        <taxon>malvids</taxon>
        <taxon>Sapindales</taxon>
        <taxon>Sapindaceae</taxon>
        <taxon>Hippocastanoideae</taxon>
        <taxon>Acereae</taxon>
        <taxon>Acer</taxon>
    </lineage>
</organism>
<sequence length="90" mass="10259">MEECLVGALRIGVLCSMESPADRMEMTDVVAKLCAIRENFLRRRTGDVRPRLVLKPRQPFTHTADDAKGRLQISVVAFQIWFNISFLGCY</sequence>
<dbReference type="OrthoDB" id="1103805at2759"/>
<accession>A0A5C7GNZ0</accession>
<keyword evidence="2" id="KW-1185">Reference proteome</keyword>
<dbReference type="Proteomes" id="UP000323000">
    <property type="component" value="Unassembled WGS sequence"/>
</dbReference>